<dbReference type="InterPro" id="IPR027417">
    <property type="entry name" value="P-loop_NTPase"/>
</dbReference>
<dbReference type="PANTHER" id="PTHR32114:SF2">
    <property type="entry name" value="ABC TRANSPORTER ABCH.3"/>
    <property type="match status" value="1"/>
</dbReference>
<dbReference type="InterPro" id="IPR038729">
    <property type="entry name" value="Rad50/SbcC_AAA"/>
</dbReference>
<comment type="subunit">
    <text evidence="2">Heterodimer of SbcC and SbcD.</text>
</comment>
<name>A0A8T8I364_9PSEU</name>
<protein>
    <recommendedName>
        <fullName evidence="3">Nuclease SbcCD subunit C</fullName>
    </recommendedName>
</protein>
<evidence type="ECO:0000256" key="4">
    <source>
        <dbReference type="SAM" id="Coils"/>
    </source>
</evidence>
<evidence type="ECO:0000256" key="1">
    <source>
        <dbReference type="ARBA" id="ARBA00006930"/>
    </source>
</evidence>
<evidence type="ECO:0000313" key="7">
    <source>
        <dbReference type="Proteomes" id="UP000671828"/>
    </source>
</evidence>
<accession>A0A8T8I364</accession>
<feature type="domain" description="Rad50/SbcC-type AAA" evidence="5">
    <location>
        <begin position="5"/>
        <end position="181"/>
    </location>
</feature>
<proteinExistence type="inferred from homology"/>
<dbReference type="GO" id="GO:0016887">
    <property type="term" value="F:ATP hydrolysis activity"/>
    <property type="evidence" value="ECO:0007669"/>
    <property type="project" value="InterPro"/>
</dbReference>
<dbReference type="EMBL" id="CP072788">
    <property type="protein sequence ID" value="QTR05295.1"/>
    <property type="molecule type" value="Genomic_DNA"/>
</dbReference>
<evidence type="ECO:0000256" key="3">
    <source>
        <dbReference type="ARBA" id="ARBA00013368"/>
    </source>
</evidence>
<gene>
    <name evidence="6" type="ORF">J7S33_11925</name>
</gene>
<dbReference type="Proteomes" id="UP000671828">
    <property type="component" value="Chromosome"/>
</dbReference>
<dbReference type="Gene3D" id="3.40.50.300">
    <property type="entry name" value="P-loop containing nucleotide triphosphate hydrolases"/>
    <property type="match status" value="1"/>
</dbReference>
<dbReference type="AlphaFoldDB" id="A0A8T8I364"/>
<feature type="non-terminal residue" evidence="6">
    <location>
        <position position="268"/>
    </location>
</feature>
<dbReference type="Pfam" id="PF13476">
    <property type="entry name" value="AAA_23"/>
    <property type="match status" value="1"/>
</dbReference>
<evidence type="ECO:0000313" key="6">
    <source>
        <dbReference type="EMBL" id="QTR05295.1"/>
    </source>
</evidence>
<evidence type="ECO:0000259" key="5">
    <source>
        <dbReference type="Pfam" id="PF13476"/>
    </source>
</evidence>
<dbReference type="SUPFAM" id="SSF52540">
    <property type="entry name" value="P-loop containing nucleoside triphosphate hydrolases"/>
    <property type="match status" value="1"/>
</dbReference>
<keyword evidence="4" id="KW-0175">Coiled coil</keyword>
<reference evidence="6" key="1">
    <citation type="submission" date="2021-04" db="EMBL/GenBank/DDBJ databases">
        <title>Saccharothrix algeriensis WGS.</title>
        <authorList>
            <person name="Stuskova K."/>
            <person name="Hakalova E."/>
            <person name="Tebbal A.B."/>
            <person name="Eichmeier A."/>
        </authorList>
    </citation>
    <scope>NUCLEOTIDE SEQUENCE</scope>
    <source>
        <strain evidence="6">NRRL B-24137</strain>
    </source>
</reference>
<comment type="similarity">
    <text evidence="1">Belongs to the SMC family. SbcC subfamily.</text>
</comment>
<organism evidence="6 7">
    <name type="scientific">Saccharothrix algeriensis</name>
    <dbReference type="NCBI Taxonomy" id="173560"/>
    <lineage>
        <taxon>Bacteria</taxon>
        <taxon>Bacillati</taxon>
        <taxon>Actinomycetota</taxon>
        <taxon>Actinomycetes</taxon>
        <taxon>Pseudonocardiales</taxon>
        <taxon>Pseudonocardiaceae</taxon>
        <taxon>Saccharothrix</taxon>
    </lineage>
</organism>
<dbReference type="PANTHER" id="PTHR32114">
    <property type="entry name" value="ABC TRANSPORTER ABCH.3"/>
    <property type="match status" value="1"/>
</dbReference>
<feature type="coiled-coil region" evidence="4">
    <location>
        <begin position="234"/>
        <end position="261"/>
    </location>
</feature>
<evidence type="ECO:0000256" key="2">
    <source>
        <dbReference type="ARBA" id="ARBA00011322"/>
    </source>
</evidence>
<sequence>MKLHRLEVRAFGPYAGREEVDFDLLGADGLFLLHGDTGAGKTTLLDAVAFALFGRVPGARGDVKRLRCDYADRDAPTEVALELTVRGRRFRVVRSPEYDRPKKRGDGFTRQPARVSLTWISGWRGEGHTRIDDVAREVESLLGMTAEQFFQVVLLPQGEFARFLRAETAEREKLLERLFGTERFLDVERWFRDRRLVKRRELEALGRAARDLVQRVAEVAGEEPPEGGGDREWLSSLLKRLDEAEREADRAAAAGAELRSAAERDRQR</sequence>
<dbReference type="GO" id="GO:0006302">
    <property type="term" value="P:double-strand break repair"/>
    <property type="evidence" value="ECO:0007669"/>
    <property type="project" value="InterPro"/>
</dbReference>